<dbReference type="PANTHER" id="PTHR30536:SF5">
    <property type="entry name" value="ALTRONATE DEHYDRATASE"/>
    <property type="match status" value="1"/>
</dbReference>
<dbReference type="GO" id="GO:0016829">
    <property type="term" value="F:lyase activity"/>
    <property type="evidence" value="ECO:0007669"/>
    <property type="project" value="UniProtKB-KW"/>
</dbReference>
<dbReference type="EMBL" id="BARS01045492">
    <property type="protein sequence ID" value="GAG33351.1"/>
    <property type="molecule type" value="Genomic_DNA"/>
</dbReference>
<organism evidence="5">
    <name type="scientific">marine sediment metagenome</name>
    <dbReference type="NCBI Taxonomy" id="412755"/>
    <lineage>
        <taxon>unclassified sequences</taxon>
        <taxon>metagenomes</taxon>
        <taxon>ecological metagenomes</taxon>
    </lineage>
</organism>
<reference evidence="5" key="1">
    <citation type="journal article" date="2014" name="Front. Microbiol.">
        <title>High frequency of phylogenetically diverse reductive dehalogenase-homologous genes in deep subseafloor sedimentary metagenomes.</title>
        <authorList>
            <person name="Kawai M."/>
            <person name="Futagami T."/>
            <person name="Toyoda A."/>
            <person name="Takaki Y."/>
            <person name="Nishi S."/>
            <person name="Hori S."/>
            <person name="Arai W."/>
            <person name="Tsubouchi T."/>
            <person name="Morono Y."/>
            <person name="Uchiyama I."/>
            <person name="Ito T."/>
            <person name="Fujiyama A."/>
            <person name="Inagaki F."/>
            <person name="Takami H."/>
        </authorList>
    </citation>
    <scope>NUCLEOTIDE SEQUENCE</scope>
    <source>
        <strain evidence="5">Expedition CK06-06</strain>
    </source>
</reference>
<comment type="caution">
    <text evidence="5">The sequence shown here is derived from an EMBL/GenBank/DDBJ whole genome shotgun (WGS) entry which is preliminary data.</text>
</comment>
<dbReference type="PANTHER" id="PTHR30536">
    <property type="entry name" value="ALTRONATE/GALACTARATE DEHYDRATASE"/>
    <property type="match status" value="1"/>
</dbReference>
<evidence type="ECO:0000256" key="2">
    <source>
        <dbReference type="ARBA" id="ARBA00023239"/>
    </source>
</evidence>
<keyword evidence="2" id="KW-0456">Lyase</keyword>
<dbReference type="InterPro" id="IPR048332">
    <property type="entry name" value="GD_AH_C"/>
</dbReference>
<dbReference type="Pfam" id="PF20629">
    <property type="entry name" value="GD_AH_C"/>
    <property type="match status" value="1"/>
</dbReference>
<feature type="domain" description="D-galactarate/Altronate dehydratase second" evidence="3">
    <location>
        <begin position="3"/>
        <end position="94"/>
    </location>
</feature>
<gene>
    <name evidence="5" type="ORF">S01H1_68594</name>
</gene>
<feature type="non-terminal residue" evidence="5">
    <location>
        <position position="248"/>
    </location>
</feature>
<evidence type="ECO:0000313" key="5">
    <source>
        <dbReference type="EMBL" id="GAG33351.1"/>
    </source>
</evidence>
<comment type="similarity">
    <text evidence="1">Belongs to the UxaA family.</text>
</comment>
<evidence type="ECO:0000259" key="3">
    <source>
        <dbReference type="Pfam" id="PF04295"/>
    </source>
</evidence>
<accession>X0Y911</accession>
<protein>
    <submittedName>
        <fullName evidence="5">Uncharacterized protein</fullName>
    </submittedName>
</protein>
<dbReference type="GO" id="GO:0019698">
    <property type="term" value="P:D-galacturonate catabolic process"/>
    <property type="evidence" value="ECO:0007669"/>
    <property type="project" value="TreeGrafter"/>
</dbReference>
<dbReference type="InterPro" id="IPR052172">
    <property type="entry name" value="UxaA_altronate/galactarate_dh"/>
</dbReference>
<dbReference type="Pfam" id="PF04295">
    <property type="entry name" value="GD_AH_second"/>
    <property type="match status" value="1"/>
</dbReference>
<evidence type="ECO:0000259" key="4">
    <source>
        <dbReference type="Pfam" id="PF20629"/>
    </source>
</evidence>
<feature type="domain" description="D-galactarate/Altronate dehydratase C-terminal" evidence="4">
    <location>
        <begin position="104"/>
        <end position="240"/>
    </location>
</feature>
<evidence type="ECO:0000256" key="1">
    <source>
        <dbReference type="ARBA" id="ARBA00010986"/>
    </source>
</evidence>
<dbReference type="AlphaFoldDB" id="X0Y911"/>
<dbReference type="InterPro" id="IPR007392">
    <property type="entry name" value="GD_AH_second"/>
</dbReference>
<sequence length="248" mass="26243">TILTPDSGSGRTSRDRETIARTLIGLGRNPNVASVIIHTLSPGAGYPELKPARLAEEIAKSGKRVEILDVTKEGSTFRALEKGVQLAREMVLEASRIRRQPFDLSHLAVGVKCGHSDTTSGIAGNPVIGNLFDRIVASGGTAFFGETTEIIGAEHILCQRGINEAVSRKILEAAARIEASAKATGDDIRTVNPVPSNIAGGISSLEEKSLGAIHKSGSAPVQDVLKYGERPAGKGLYFVDNWMSMSSI</sequence>
<feature type="non-terminal residue" evidence="5">
    <location>
        <position position="1"/>
    </location>
</feature>
<name>X0Y911_9ZZZZ</name>
<proteinExistence type="inferred from homology"/>